<accession>A0A0R3ALI0</accession>
<dbReference type="PATRIC" id="fig|1615673.3.peg.2123"/>
<name>A0A0R3ALI0_9PSED</name>
<evidence type="ECO:0000313" key="2">
    <source>
        <dbReference type="Proteomes" id="UP000050852"/>
    </source>
</evidence>
<comment type="caution">
    <text evidence="1">The sequence shown here is derived from an EMBL/GenBank/DDBJ whole genome shotgun (WGS) entry which is preliminary data.</text>
</comment>
<organism evidence="1 2">
    <name type="scientific">Pseudomonas paralactis</name>
    <dbReference type="NCBI Taxonomy" id="1615673"/>
    <lineage>
        <taxon>Bacteria</taxon>
        <taxon>Pseudomonadati</taxon>
        <taxon>Pseudomonadota</taxon>
        <taxon>Gammaproteobacteria</taxon>
        <taxon>Pseudomonadales</taxon>
        <taxon>Pseudomonadaceae</taxon>
        <taxon>Pseudomonas</taxon>
    </lineage>
</organism>
<dbReference type="EMBL" id="JYLN01000002">
    <property type="protein sequence ID" value="KRP73906.1"/>
    <property type="molecule type" value="Genomic_DNA"/>
</dbReference>
<dbReference type="Proteomes" id="UP000050852">
    <property type="component" value="Unassembled WGS sequence"/>
</dbReference>
<gene>
    <name evidence="1" type="ORF">TX23_05630</name>
</gene>
<reference evidence="1 2" key="1">
    <citation type="submission" date="2015-02" db="EMBL/GenBank/DDBJ databases">
        <title>Two Pseudomonas sp. nov., isolated from raw milk.</title>
        <authorList>
            <person name="Wenning M."/>
            <person name="von Neubeck M."/>
            <person name="Huptas C."/>
            <person name="Scherer S."/>
        </authorList>
    </citation>
    <scope>NUCLEOTIDE SEQUENCE [LARGE SCALE GENOMIC DNA]</scope>
    <source>
        <strain evidence="1 2">DSM 29164</strain>
    </source>
</reference>
<protein>
    <submittedName>
        <fullName evidence="1">Uncharacterized protein</fullName>
    </submittedName>
</protein>
<dbReference type="AlphaFoldDB" id="A0A0R3ALI0"/>
<evidence type="ECO:0000313" key="1">
    <source>
        <dbReference type="EMBL" id="KRP73906.1"/>
    </source>
</evidence>
<proteinExistence type="predicted"/>
<sequence>MPYFTEHLDVECLCQSRAYHLRYFMMAIGFQVLNDDRSVLLDQNFKTYGFVSKTTQVSTATSSNPAWGQYLDVWIPDAEEIVAVRAQNEAHSVCLANVSRSGGGYIQRYVTDGSTIVNLDVYRFRPGVSAGGAFGMQIFNDHGELVYDATTPQLIVRDVLVGTDNFEAVVGDHNYETGKKYAVVFGGRCGRSWRTTQFTGGGGNFRINEYASTNFFTHGPGKINFKVKYYYYYGYTKQHQVKEFNYRAEAYSYLVVDVSGI</sequence>